<dbReference type="PANTHER" id="PTHR47315">
    <property type="entry name" value="FIBROUS SHEATH INTERACTING PROTEIN 2"/>
    <property type="match status" value="1"/>
</dbReference>
<keyword evidence="2" id="KW-1185">Reference proteome</keyword>
<accession>A0A9D4MYV1</accession>
<gene>
    <name evidence="1" type="ORF">DPMN_008813</name>
</gene>
<dbReference type="EMBL" id="JAIWYP010000001">
    <property type="protein sequence ID" value="KAH3884828.1"/>
    <property type="molecule type" value="Genomic_DNA"/>
</dbReference>
<organism evidence="1 2">
    <name type="scientific">Dreissena polymorpha</name>
    <name type="common">Zebra mussel</name>
    <name type="synonym">Mytilus polymorpha</name>
    <dbReference type="NCBI Taxonomy" id="45954"/>
    <lineage>
        <taxon>Eukaryota</taxon>
        <taxon>Metazoa</taxon>
        <taxon>Spiralia</taxon>
        <taxon>Lophotrochozoa</taxon>
        <taxon>Mollusca</taxon>
        <taxon>Bivalvia</taxon>
        <taxon>Autobranchia</taxon>
        <taxon>Heteroconchia</taxon>
        <taxon>Euheterodonta</taxon>
        <taxon>Imparidentia</taxon>
        <taxon>Neoheterodontei</taxon>
        <taxon>Myida</taxon>
        <taxon>Dreissenoidea</taxon>
        <taxon>Dreissenidae</taxon>
        <taxon>Dreissena</taxon>
    </lineage>
</organism>
<dbReference type="InterPro" id="IPR038891">
    <property type="entry name" value="FSIP2"/>
</dbReference>
<dbReference type="PANTHER" id="PTHR47315:SF3">
    <property type="entry name" value="FIBROUS SHEATH-INTERACTING PROTEIN 2-LIKE"/>
    <property type="match status" value="1"/>
</dbReference>
<evidence type="ECO:0000313" key="1">
    <source>
        <dbReference type="EMBL" id="KAH3884828.1"/>
    </source>
</evidence>
<proteinExistence type="predicted"/>
<reference evidence="1" key="2">
    <citation type="submission" date="2020-11" db="EMBL/GenBank/DDBJ databases">
        <authorList>
            <person name="McCartney M.A."/>
            <person name="Auch B."/>
            <person name="Kono T."/>
            <person name="Mallez S."/>
            <person name="Becker A."/>
            <person name="Gohl D.M."/>
            <person name="Silverstein K.A.T."/>
            <person name="Koren S."/>
            <person name="Bechman K.B."/>
            <person name="Herman A."/>
            <person name="Abrahante J.E."/>
            <person name="Garbe J."/>
        </authorList>
    </citation>
    <scope>NUCLEOTIDE SEQUENCE</scope>
    <source>
        <strain evidence="1">Duluth1</strain>
        <tissue evidence="1">Whole animal</tissue>
    </source>
</reference>
<sequence>MYAFIAFQKHRCKQDYDFDLRDPNGKYITTEYRPLHDPHLKAHFSTPVMRRHLVRKGFISEDGKVLCSLKELNQYRQYLRHIFFLEIAEERKREVHVY</sequence>
<protein>
    <submittedName>
        <fullName evidence="1">Uncharacterized protein</fullName>
    </submittedName>
</protein>
<evidence type="ECO:0000313" key="2">
    <source>
        <dbReference type="Proteomes" id="UP000828390"/>
    </source>
</evidence>
<reference evidence="1" key="1">
    <citation type="journal article" date="2019" name="bioRxiv">
        <title>The Genome of the Zebra Mussel, Dreissena polymorpha: A Resource for Invasive Species Research.</title>
        <authorList>
            <person name="McCartney M.A."/>
            <person name="Auch B."/>
            <person name="Kono T."/>
            <person name="Mallez S."/>
            <person name="Zhang Y."/>
            <person name="Obille A."/>
            <person name="Becker A."/>
            <person name="Abrahante J.E."/>
            <person name="Garbe J."/>
            <person name="Badalamenti J.P."/>
            <person name="Herman A."/>
            <person name="Mangelson H."/>
            <person name="Liachko I."/>
            <person name="Sullivan S."/>
            <person name="Sone E.D."/>
            <person name="Koren S."/>
            <person name="Silverstein K.A.T."/>
            <person name="Beckman K.B."/>
            <person name="Gohl D.M."/>
        </authorList>
    </citation>
    <scope>NUCLEOTIDE SEQUENCE</scope>
    <source>
        <strain evidence="1">Duluth1</strain>
        <tissue evidence="1">Whole animal</tissue>
    </source>
</reference>
<name>A0A9D4MYV1_DREPO</name>
<dbReference type="Proteomes" id="UP000828390">
    <property type="component" value="Unassembled WGS sequence"/>
</dbReference>
<dbReference type="AlphaFoldDB" id="A0A9D4MYV1"/>
<comment type="caution">
    <text evidence="1">The sequence shown here is derived from an EMBL/GenBank/DDBJ whole genome shotgun (WGS) entry which is preliminary data.</text>
</comment>